<protein>
    <submittedName>
        <fullName evidence="3">Uncharacterized protein</fullName>
    </submittedName>
</protein>
<name>A0A9J6DLK7_RHIMP</name>
<dbReference type="Gene3D" id="1.20.1270.70">
    <property type="entry name" value="Designed single chain three-helix bundle"/>
    <property type="match status" value="1"/>
</dbReference>
<sequence length="418" mass="46993">MCKVASMSSSWCHKVSSPTDIRRSARPVPTSGHDRCAESMIFRNPFLLVIQVLLHVRAICASALPCTETQPARYAAWSTYPPVYGIDTNSSSLRTTTPSLAAHRVPPSATSSTPTDIRRSARPVPTSGHDRGAESMILRNLFLLVIQVRDYRPELEYRSDDVCLVLLPCPRSLLFVLSAVYDCFVDLLPHCGDVESNPGPTEAMFQKILDEIRLLKECSGTATQRLSETCDKLSAIERKLDELSGTVTSYTTKVDKLQQQVDSLVYEIDDLENRSRRGNLIVYGIKEMKDEKVELLEQKVSNDILGEILKLKNVGIECIHRIGRKKENKCRPVIFKLVDGRDKARILKNCKNLKDTEYGISEDFSSCVRAVRKKLWDSTAELRKKGIKVTQSFDKIKVDGKLFVWDDTLGARVPFAPQ</sequence>
<proteinExistence type="predicted"/>
<reference evidence="3" key="1">
    <citation type="journal article" date="2020" name="Cell">
        <title>Large-Scale Comparative Analyses of Tick Genomes Elucidate Their Genetic Diversity and Vector Capacities.</title>
        <authorList>
            <consortium name="Tick Genome and Microbiome Consortium (TIGMIC)"/>
            <person name="Jia N."/>
            <person name="Wang J."/>
            <person name="Shi W."/>
            <person name="Du L."/>
            <person name="Sun Y."/>
            <person name="Zhan W."/>
            <person name="Jiang J.F."/>
            <person name="Wang Q."/>
            <person name="Zhang B."/>
            <person name="Ji P."/>
            <person name="Bell-Sakyi L."/>
            <person name="Cui X.M."/>
            <person name="Yuan T.T."/>
            <person name="Jiang B.G."/>
            <person name="Yang W.F."/>
            <person name="Lam T.T."/>
            <person name="Chang Q.C."/>
            <person name="Ding S.J."/>
            <person name="Wang X.J."/>
            <person name="Zhu J.G."/>
            <person name="Ruan X.D."/>
            <person name="Zhao L."/>
            <person name="Wei J.T."/>
            <person name="Ye R.Z."/>
            <person name="Que T.C."/>
            <person name="Du C.H."/>
            <person name="Zhou Y.H."/>
            <person name="Cheng J.X."/>
            <person name="Dai P.F."/>
            <person name="Guo W.B."/>
            <person name="Han X.H."/>
            <person name="Huang E.J."/>
            <person name="Li L.F."/>
            <person name="Wei W."/>
            <person name="Gao Y.C."/>
            <person name="Liu J.Z."/>
            <person name="Shao H.Z."/>
            <person name="Wang X."/>
            <person name="Wang C.C."/>
            <person name="Yang T.C."/>
            <person name="Huo Q.B."/>
            <person name="Li W."/>
            <person name="Chen H.Y."/>
            <person name="Chen S.E."/>
            <person name="Zhou L.G."/>
            <person name="Ni X.B."/>
            <person name="Tian J.H."/>
            <person name="Sheng Y."/>
            <person name="Liu T."/>
            <person name="Pan Y.S."/>
            <person name="Xia L.Y."/>
            <person name="Li J."/>
            <person name="Zhao F."/>
            <person name="Cao W.C."/>
        </authorList>
    </citation>
    <scope>NUCLEOTIDE SEQUENCE</scope>
    <source>
        <strain evidence="3">Rmic-2018</strain>
    </source>
</reference>
<accession>A0A9J6DLK7</accession>
<dbReference type="Proteomes" id="UP000821866">
    <property type="component" value="Chromosome 6"/>
</dbReference>
<keyword evidence="4" id="KW-1185">Reference proteome</keyword>
<dbReference type="InterPro" id="IPR004244">
    <property type="entry name" value="Transposase_22"/>
</dbReference>
<feature type="region of interest" description="Disordered" evidence="2">
    <location>
        <begin position="102"/>
        <end position="131"/>
    </location>
</feature>
<gene>
    <name evidence="3" type="ORF">HPB51_005082</name>
</gene>
<dbReference type="EMBL" id="JABSTU010000008">
    <property type="protein sequence ID" value="KAH8022784.1"/>
    <property type="molecule type" value="Genomic_DNA"/>
</dbReference>
<dbReference type="Gene3D" id="3.30.70.1820">
    <property type="entry name" value="L1 transposable element, RRM domain"/>
    <property type="match status" value="1"/>
</dbReference>
<reference evidence="3" key="2">
    <citation type="submission" date="2021-09" db="EMBL/GenBank/DDBJ databases">
        <authorList>
            <person name="Jia N."/>
            <person name="Wang J."/>
            <person name="Shi W."/>
            <person name="Du L."/>
            <person name="Sun Y."/>
            <person name="Zhan W."/>
            <person name="Jiang J."/>
            <person name="Wang Q."/>
            <person name="Zhang B."/>
            <person name="Ji P."/>
            <person name="Sakyi L.B."/>
            <person name="Cui X."/>
            <person name="Yuan T."/>
            <person name="Jiang B."/>
            <person name="Yang W."/>
            <person name="Lam T.T.-Y."/>
            <person name="Chang Q."/>
            <person name="Ding S."/>
            <person name="Wang X."/>
            <person name="Zhu J."/>
            <person name="Ruan X."/>
            <person name="Zhao L."/>
            <person name="Wei J."/>
            <person name="Que T."/>
            <person name="Du C."/>
            <person name="Cheng J."/>
            <person name="Dai P."/>
            <person name="Han X."/>
            <person name="Huang E."/>
            <person name="Gao Y."/>
            <person name="Liu J."/>
            <person name="Shao H."/>
            <person name="Ye R."/>
            <person name="Li L."/>
            <person name="Wei W."/>
            <person name="Wang X."/>
            <person name="Wang C."/>
            <person name="Huo Q."/>
            <person name="Li W."/>
            <person name="Guo W."/>
            <person name="Chen H."/>
            <person name="Chen S."/>
            <person name="Zhou L."/>
            <person name="Zhou L."/>
            <person name="Ni X."/>
            <person name="Tian J."/>
            <person name="Zhou Y."/>
            <person name="Sheng Y."/>
            <person name="Liu T."/>
            <person name="Pan Y."/>
            <person name="Xia L."/>
            <person name="Li J."/>
            <person name="Zhao F."/>
            <person name="Cao W."/>
        </authorList>
    </citation>
    <scope>NUCLEOTIDE SEQUENCE</scope>
    <source>
        <strain evidence="3">Rmic-2018</strain>
        <tissue evidence="3">Larvae</tissue>
    </source>
</reference>
<evidence type="ECO:0000313" key="4">
    <source>
        <dbReference type="Proteomes" id="UP000821866"/>
    </source>
</evidence>
<dbReference type="VEuPathDB" id="VectorBase:LOC119161643"/>
<dbReference type="PANTHER" id="PTHR11505">
    <property type="entry name" value="L1 TRANSPOSABLE ELEMENT-RELATED"/>
    <property type="match status" value="1"/>
</dbReference>
<evidence type="ECO:0000256" key="2">
    <source>
        <dbReference type="SAM" id="MobiDB-lite"/>
    </source>
</evidence>
<evidence type="ECO:0000313" key="3">
    <source>
        <dbReference type="EMBL" id="KAH8022784.1"/>
    </source>
</evidence>
<comment type="caution">
    <text evidence="3">The sequence shown here is derived from an EMBL/GenBank/DDBJ whole genome shotgun (WGS) entry which is preliminary data.</text>
</comment>
<dbReference type="AlphaFoldDB" id="A0A9J6DLK7"/>
<feature type="coiled-coil region" evidence="1">
    <location>
        <begin position="240"/>
        <end position="274"/>
    </location>
</feature>
<organism evidence="3 4">
    <name type="scientific">Rhipicephalus microplus</name>
    <name type="common">Cattle tick</name>
    <name type="synonym">Boophilus microplus</name>
    <dbReference type="NCBI Taxonomy" id="6941"/>
    <lineage>
        <taxon>Eukaryota</taxon>
        <taxon>Metazoa</taxon>
        <taxon>Ecdysozoa</taxon>
        <taxon>Arthropoda</taxon>
        <taxon>Chelicerata</taxon>
        <taxon>Arachnida</taxon>
        <taxon>Acari</taxon>
        <taxon>Parasitiformes</taxon>
        <taxon>Ixodida</taxon>
        <taxon>Ixodoidea</taxon>
        <taxon>Ixodidae</taxon>
        <taxon>Rhipicephalinae</taxon>
        <taxon>Rhipicephalus</taxon>
        <taxon>Boophilus</taxon>
    </lineage>
</organism>
<keyword evidence="1" id="KW-0175">Coiled coil</keyword>
<evidence type="ECO:0000256" key="1">
    <source>
        <dbReference type="SAM" id="Coils"/>
    </source>
</evidence>